<dbReference type="SMART" id="SM00304">
    <property type="entry name" value="HAMP"/>
    <property type="match status" value="1"/>
</dbReference>
<organism evidence="16 17">
    <name type="scientific">Paenibacillus planticolens</name>
    <dbReference type="NCBI Taxonomy" id="2654976"/>
    <lineage>
        <taxon>Bacteria</taxon>
        <taxon>Bacillati</taxon>
        <taxon>Bacillota</taxon>
        <taxon>Bacilli</taxon>
        <taxon>Bacillales</taxon>
        <taxon>Paenibacillaceae</taxon>
        <taxon>Paenibacillus</taxon>
    </lineage>
</organism>
<dbReference type="SMART" id="SM00387">
    <property type="entry name" value="HATPase_c"/>
    <property type="match status" value="1"/>
</dbReference>
<dbReference type="CDD" id="cd06225">
    <property type="entry name" value="HAMP"/>
    <property type="match status" value="1"/>
</dbReference>
<evidence type="ECO:0000313" key="16">
    <source>
        <dbReference type="EMBL" id="NOV01893.1"/>
    </source>
</evidence>
<keyword evidence="6" id="KW-0808">Transferase</keyword>
<name>A0ABX1ZSR9_9BACL</name>
<evidence type="ECO:0000256" key="13">
    <source>
        <dbReference type="ARBA" id="ARBA00023136"/>
    </source>
</evidence>
<dbReference type="InterPro" id="IPR004358">
    <property type="entry name" value="Sig_transdc_His_kin-like_C"/>
</dbReference>
<evidence type="ECO:0000256" key="2">
    <source>
        <dbReference type="ARBA" id="ARBA00004651"/>
    </source>
</evidence>
<dbReference type="Pfam" id="PF06580">
    <property type="entry name" value="His_kinase"/>
    <property type="match status" value="1"/>
</dbReference>
<evidence type="ECO:0000256" key="11">
    <source>
        <dbReference type="ARBA" id="ARBA00022989"/>
    </source>
</evidence>
<keyword evidence="12" id="KW-0902">Two-component regulatory system</keyword>
<dbReference type="EC" id="2.7.13.3" evidence="3"/>
<dbReference type="PANTHER" id="PTHR34220">
    <property type="entry name" value="SENSOR HISTIDINE KINASE YPDA"/>
    <property type="match status" value="1"/>
</dbReference>
<dbReference type="InterPro" id="IPR036890">
    <property type="entry name" value="HATPase_C_sf"/>
</dbReference>
<evidence type="ECO:0000256" key="4">
    <source>
        <dbReference type="ARBA" id="ARBA00022475"/>
    </source>
</evidence>
<keyword evidence="10" id="KW-0067">ATP-binding</keyword>
<evidence type="ECO:0000256" key="12">
    <source>
        <dbReference type="ARBA" id="ARBA00023012"/>
    </source>
</evidence>
<dbReference type="EMBL" id="WHNZ01000040">
    <property type="protein sequence ID" value="NOV01893.1"/>
    <property type="molecule type" value="Genomic_DNA"/>
</dbReference>
<dbReference type="InterPro" id="IPR003660">
    <property type="entry name" value="HAMP_dom"/>
</dbReference>
<feature type="transmembrane region" description="Helical" evidence="14">
    <location>
        <begin position="301"/>
        <end position="325"/>
    </location>
</feature>
<evidence type="ECO:0000256" key="10">
    <source>
        <dbReference type="ARBA" id="ARBA00022840"/>
    </source>
</evidence>
<dbReference type="InterPro" id="IPR003594">
    <property type="entry name" value="HATPase_dom"/>
</dbReference>
<keyword evidence="4" id="KW-1003">Cell membrane</keyword>
<dbReference type="InterPro" id="IPR050640">
    <property type="entry name" value="Bact_2-comp_sensor_kinase"/>
</dbReference>
<evidence type="ECO:0000256" key="9">
    <source>
        <dbReference type="ARBA" id="ARBA00022777"/>
    </source>
</evidence>
<evidence type="ECO:0000256" key="14">
    <source>
        <dbReference type="SAM" id="Phobius"/>
    </source>
</evidence>
<comment type="catalytic activity">
    <reaction evidence="1">
        <text>ATP + protein L-histidine = ADP + protein N-phospho-L-histidine.</text>
        <dbReference type="EC" id="2.7.13.3"/>
    </reaction>
</comment>
<dbReference type="SUPFAM" id="SSF55874">
    <property type="entry name" value="ATPase domain of HSP90 chaperone/DNA topoisomerase II/histidine kinase"/>
    <property type="match status" value="1"/>
</dbReference>
<dbReference type="PRINTS" id="PR00344">
    <property type="entry name" value="BCTRLSENSOR"/>
</dbReference>
<keyword evidence="9" id="KW-0418">Kinase</keyword>
<dbReference type="PANTHER" id="PTHR34220:SF11">
    <property type="entry name" value="SENSOR PROTEIN KINASE HPTS"/>
    <property type="match status" value="1"/>
</dbReference>
<comment type="subcellular location">
    <subcellularLocation>
        <location evidence="2">Cell membrane</location>
        <topology evidence="2">Multi-pass membrane protein</topology>
    </subcellularLocation>
</comment>
<reference evidence="16 17" key="1">
    <citation type="submission" date="2019-10" db="EMBL/GenBank/DDBJ databases">
        <title>Description of Paenibacillus pedi sp. nov.</title>
        <authorList>
            <person name="Carlier A."/>
            <person name="Qi S."/>
        </authorList>
    </citation>
    <scope>NUCLEOTIDE SEQUENCE [LARGE SCALE GENOMIC DNA]</scope>
    <source>
        <strain evidence="16 17">LMG 31457</strain>
    </source>
</reference>
<dbReference type="PROSITE" id="PS50885">
    <property type="entry name" value="HAMP"/>
    <property type="match status" value="1"/>
</dbReference>
<comment type="caution">
    <text evidence="16">The sequence shown here is derived from an EMBL/GenBank/DDBJ whole genome shotgun (WGS) entry which is preliminary data.</text>
</comment>
<dbReference type="Proteomes" id="UP000618579">
    <property type="component" value="Unassembled WGS sequence"/>
</dbReference>
<evidence type="ECO:0000256" key="7">
    <source>
        <dbReference type="ARBA" id="ARBA00022692"/>
    </source>
</evidence>
<keyword evidence="8" id="KW-0547">Nucleotide-binding</keyword>
<keyword evidence="7 14" id="KW-0812">Transmembrane</keyword>
<gene>
    <name evidence="16" type="ORF">GC097_17905</name>
</gene>
<evidence type="ECO:0000256" key="3">
    <source>
        <dbReference type="ARBA" id="ARBA00012438"/>
    </source>
</evidence>
<dbReference type="Gene3D" id="6.10.340.10">
    <property type="match status" value="1"/>
</dbReference>
<feature type="transmembrane region" description="Helical" evidence="14">
    <location>
        <begin position="7"/>
        <end position="27"/>
    </location>
</feature>
<evidence type="ECO:0000256" key="5">
    <source>
        <dbReference type="ARBA" id="ARBA00022553"/>
    </source>
</evidence>
<keyword evidence="17" id="KW-1185">Reference proteome</keyword>
<evidence type="ECO:0000259" key="15">
    <source>
        <dbReference type="PROSITE" id="PS50885"/>
    </source>
</evidence>
<evidence type="ECO:0000313" key="17">
    <source>
        <dbReference type="Proteomes" id="UP000618579"/>
    </source>
</evidence>
<feature type="domain" description="HAMP" evidence="15">
    <location>
        <begin position="322"/>
        <end position="374"/>
    </location>
</feature>
<evidence type="ECO:0000256" key="6">
    <source>
        <dbReference type="ARBA" id="ARBA00022679"/>
    </source>
</evidence>
<dbReference type="Pfam" id="PF02518">
    <property type="entry name" value="HATPase_c"/>
    <property type="match status" value="1"/>
</dbReference>
<accession>A0ABX1ZSR9</accession>
<keyword evidence="13 14" id="KW-0472">Membrane</keyword>
<sequence>MKLQTKLVGAYIFIILVPIIVFSIYLFNDFYKNTVKEMMRSNQYITEMEYNNIMNNINLMERAAQLMLSDGQVKDYMTLSQELDTLSLLEFSNNVVPNLQRIQFNNPNIAHIRMYANNPNIKEMWPIFLNESRVTDEPWYNKVIQNQGLELWQFESDDKDVLRRATVVQEKKAKVSLLREINYDYVGNVGIVQIDMYLDDFLPKVFSSVQDEQSQMLMMDSDSRVYYNSAFPLLAKVSITELKQQLEQTIRNNPDASHFEIAFNDEPYICIFKKLDSLDAYLINVVSLQDSLHKISISRNMIIVVSTMLILILSVITYLTSRILFKRLRKLQNSMKSVRGGNFQVNIDVHGGGEVGEIAAHFKMLMKKINGLIADAVNKQAAAKEAELNALKNQIDSHFLYNTLENLKMLAEVEGQYVISDSLTSLGGMMRYNLQWTSNYVRLKDEIKHIRNYIAIMNIRYDDRISLQFDVPPTHMEQEILKMSLQPIVENAVKHGMQTTADGEELPLVLSIKVDDLQDATVIEIIDNGRGISAERQQRINQMIRMNDLDFRQMYRDSGEETFKGSGIGLRNVNQRVEMNYGNGYGIYVQSVEGKYTSVSIKLPKLILAGGVKGHA</sequence>
<protein>
    <recommendedName>
        <fullName evidence="3">histidine kinase</fullName>
        <ecNumber evidence="3">2.7.13.3</ecNumber>
    </recommendedName>
</protein>
<keyword evidence="5" id="KW-0597">Phosphoprotein</keyword>
<dbReference type="Gene3D" id="3.30.565.10">
    <property type="entry name" value="Histidine kinase-like ATPase, C-terminal domain"/>
    <property type="match status" value="1"/>
</dbReference>
<evidence type="ECO:0000256" key="8">
    <source>
        <dbReference type="ARBA" id="ARBA00022741"/>
    </source>
</evidence>
<proteinExistence type="predicted"/>
<keyword evidence="11 14" id="KW-1133">Transmembrane helix</keyword>
<evidence type="ECO:0000256" key="1">
    <source>
        <dbReference type="ARBA" id="ARBA00000085"/>
    </source>
</evidence>
<dbReference type="SUPFAM" id="SSF158472">
    <property type="entry name" value="HAMP domain-like"/>
    <property type="match status" value="1"/>
</dbReference>
<dbReference type="InterPro" id="IPR010559">
    <property type="entry name" value="Sig_transdc_His_kin_internal"/>
</dbReference>
<dbReference type="Pfam" id="PF00672">
    <property type="entry name" value="HAMP"/>
    <property type="match status" value="1"/>
</dbReference>